<dbReference type="AlphaFoldDB" id="A0AAI9J287"/>
<evidence type="ECO:0000313" key="3">
    <source>
        <dbReference type="Proteomes" id="UP000018679"/>
    </source>
</evidence>
<dbReference type="GO" id="GO:0043565">
    <property type="term" value="F:sequence-specific DNA binding"/>
    <property type="evidence" value="ECO:0007669"/>
    <property type="project" value="InterPro"/>
</dbReference>
<dbReference type="InterPro" id="IPR024967">
    <property type="entry name" value="DNA-bd_IS481-type"/>
</dbReference>
<evidence type="ECO:0000313" key="2">
    <source>
        <dbReference type="EMBL" id="ETH31397.1"/>
    </source>
</evidence>
<reference evidence="2 3" key="1">
    <citation type="journal article" date="2013" name="Genome Announc.">
        <title>Genome Sequences of 28 Bordetella pertussis U.S. Outbreak Strains Dating from 2010 to 2012.</title>
        <authorList>
            <person name="Harvill E.T."/>
            <person name="Goodfield L.L."/>
            <person name="Ivanov Y."/>
            <person name="Meyer J.A."/>
            <person name="Newth C."/>
            <person name="Cassiday P."/>
            <person name="Tondella M.L."/>
            <person name="Liao P."/>
            <person name="Zimmerman J."/>
            <person name="Meert K."/>
            <person name="Wessel D."/>
            <person name="Berger J."/>
            <person name="Dean J.M."/>
            <person name="Holubkov R."/>
            <person name="Burr J."/>
            <person name="Liu T."/>
            <person name="Brinkac L."/>
            <person name="Kim M."/>
            <person name="Losada L."/>
        </authorList>
    </citation>
    <scope>NUCLEOTIDE SEQUENCE [LARGE SCALE GENOMIC DNA]</scope>
    <source>
        <strain evidence="2 3">CHLA-26</strain>
    </source>
</reference>
<dbReference type="EMBL" id="AXSB02000019">
    <property type="protein sequence ID" value="ETH31397.1"/>
    <property type="molecule type" value="Genomic_DNA"/>
</dbReference>
<dbReference type="Proteomes" id="UP000018679">
    <property type="component" value="Unassembled WGS sequence"/>
</dbReference>
<evidence type="ECO:0000259" key="1">
    <source>
        <dbReference type="Pfam" id="PF13011"/>
    </source>
</evidence>
<feature type="non-terminal residue" evidence="2">
    <location>
        <position position="56"/>
    </location>
</feature>
<dbReference type="RefSeq" id="WP_023997105.1">
    <property type="nucleotide sequence ID" value="NZ_AXSB02000019.1"/>
</dbReference>
<proteinExistence type="predicted"/>
<protein>
    <submittedName>
        <fullName evidence="2">Homeodomain-like domain protein</fullName>
    </submittedName>
</protein>
<feature type="domain" description="DNA-binding" evidence="1">
    <location>
        <begin position="1"/>
        <end position="55"/>
    </location>
</feature>
<dbReference type="Pfam" id="PF13011">
    <property type="entry name" value="LZ_Tnp_IS481"/>
    <property type="match status" value="1"/>
</dbReference>
<accession>A0AAI9J287</accession>
<keyword evidence="2" id="KW-0371">Homeobox</keyword>
<comment type="caution">
    <text evidence="2">The sequence shown here is derived from an EMBL/GenBank/DDBJ whole genome shotgun (WGS) entry which is preliminary data.</text>
</comment>
<name>A0AAI9J287_BORPT</name>
<dbReference type="SUPFAM" id="SSF48295">
    <property type="entry name" value="TrpR-like"/>
    <property type="match status" value="1"/>
</dbReference>
<organism evidence="2 3">
    <name type="scientific">Bordetella pertussis CHLA-26</name>
    <dbReference type="NCBI Taxonomy" id="1331284"/>
    <lineage>
        <taxon>Bacteria</taxon>
        <taxon>Pseudomonadati</taxon>
        <taxon>Pseudomonadota</taxon>
        <taxon>Betaproteobacteria</taxon>
        <taxon>Burkholderiales</taxon>
        <taxon>Alcaligenaceae</taxon>
        <taxon>Bordetella</taxon>
    </lineage>
</organism>
<sequence>MNTHKHARLTFLRRLEMVQQLIAHQVCVPEAARAYGVTAPTVRKWLGRFLAQGQAG</sequence>
<keyword evidence="2" id="KW-0238">DNA-binding</keyword>
<gene>
    <name evidence="2" type="ORF">L566_1588</name>
</gene>
<dbReference type="InterPro" id="IPR010921">
    <property type="entry name" value="Trp_repressor/repl_initiator"/>
</dbReference>